<dbReference type="EMBL" id="BARS01033186">
    <property type="protein sequence ID" value="GAG23080.1"/>
    <property type="molecule type" value="Genomic_DNA"/>
</dbReference>
<dbReference type="Pfam" id="PF02261">
    <property type="entry name" value="Asp_decarbox"/>
    <property type="match status" value="1"/>
</dbReference>
<keyword evidence="7" id="KW-0704">Schiff base</keyword>
<evidence type="ECO:0008006" key="10">
    <source>
        <dbReference type="Google" id="ProtNLM"/>
    </source>
</evidence>
<keyword evidence="2" id="KW-0566">Pantothenate biosynthesis</keyword>
<comment type="caution">
    <text evidence="9">The sequence shown here is derived from an EMBL/GenBank/DDBJ whole genome shotgun (WGS) entry which is preliminary data.</text>
</comment>
<feature type="non-terminal residue" evidence="9">
    <location>
        <position position="1"/>
    </location>
</feature>
<keyword evidence="4" id="KW-0068">Autocatalytic cleavage</keyword>
<keyword evidence="8" id="KW-0670">Pyruvate</keyword>
<keyword evidence="5" id="KW-0865">Zymogen</keyword>
<evidence type="ECO:0000313" key="9">
    <source>
        <dbReference type="EMBL" id="GAG23080.1"/>
    </source>
</evidence>
<dbReference type="GO" id="GO:0004068">
    <property type="term" value="F:aspartate 1-decarboxylase activity"/>
    <property type="evidence" value="ECO:0007669"/>
    <property type="project" value="InterPro"/>
</dbReference>
<evidence type="ECO:0000256" key="6">
    <source>
        <dbReference type="ARBA" id="ARBA00023239"/>
    </source>
</evidence>
<dbReference type="PANTHER" id="PTHR21012:SF0">
    <property type="entry name" value="ASPARTATE 1-DECARBOXYLASE"/>
    <property type="match status" value="1"/>
</dbReference>
<reference evidence="9" key="1">
    <citation type="journal article" date="2014" name="Front. Microbiol.">
        <title>High frequency of phylogenetically diverse reductive dehalogenase-homologous genes in deep subseafloor sedimentary metagenomes.</title>
        <authorList>
            <person name="Kawai M."/>
            <person name="Futagami T."/>
            <person name="Toyoda A."/>
            <person name="Takaki Y."/>
            <person name="Nishi S."/>
            <person name="Hori S."/>
            <person name="Arai W."/>
            <person name="Tsubouchi T."/>
            <person name="Morono Y."/>
            <person name="Uchiyama I."/>
            <person name="Ito T."/>
            <person name="Fujiyama A."/>
            <person name="Inagaki F."/>
            <person name="Takami H."/>
        </authorList>
    </citation>
    <scope>NUCLEOTIDE SEQUENCE</scope>
    <source>
        <strain evidence="9">Expedition CK06-06</strain>
    </source>
</reference>
<dbReference type="GO" id="GO:0015940">
    <property type="term" value="P:pantothenate biosynthetic process"/>
    <property type="evidence" value="ECO:0007669"/>
    <property type="project" value="UniProtKB-KW"/>
</dbReference>
<accession>X0VXQ6</accession>
<dbReference type="NCBIfam" id="TIGR00223">
    <property type="entry name" value="panD"/>
    <property type="match status" value="1"/>
</dbReference>
<keyword evidence="6" id="KW-0456">Lyase</keyword>
<gene>
    <name evidence="9" type="ORF">S01H1_51433</name>
</gene>
<evidence type="ECO:0000256" key="5">
    <source>
        <dbReference type="ARBA" id="ARBA00023145"/>
    </source>
</evidence>
<evidence type="ECO:0000256" key="4">
    <source>
        <dbReference type="ARBA" id="ARBA00022813"/>
    </source>
</evidence>
<evidence type="ECO:0000256" key="1">
    <source>
        <dbReference type="ARBA" id="ARBA00022490"/>
    </source>
</evidence>
<keyword evidence="3" id="KW-0210">Decarboxylase</keyword>
<organism evidence="9">
    <name type="scientific">marine sediment metagenome</name>
    <dbReference type="NCBI Taxonomy" id="412755"/>
    <lineage>
        <taxon>unclassified sequences</taxon>
        <taxon>metagenomes</taxon>
        <taxon>ecological metagenomes</taxon>
    </lineage>
</organism>
<dbReference type="SUPFAM" id="SSF50692">
    <property type="entry name" value="ADC-like"/>
    <property type="match status" value="1"/>
</dbReference>
<dbReference type="AlphaFoldDB" id="X0VXQ6"/>
<keyword evidence="1" id="KW-0963">Cytoplasm</keyword>
<dbReference type="Gene3D" id="2.40.40.20">
    <property type="match status" value="1"/>
</dbReference>
<dbReference type="InterPro" id="IPR009010">
    <property type="entry name" value="Asp_de-COase-like_dom_sf"/>
</dbReference>
<dbReference type="CDD" id="cd06919">
    <property type="entry name" value="Asp_decarbox"/>
    <property type="match status" value="1"/>
</dbReference>
<dbReference type="GO" id="GO:0006523">
    <property type="term" value="P:alanine biosynthetic process"/>
    <property type="evidence" value="ECO:0007669"/>
    <property type="project" value="InterPro"/>
</dbReference>
<dbReference type="PIRSF" id="PIRSF006246">
    <property type="entry name" value="Asp_decarbox"/>
    <property type="match status" value="1"/>
</dbReference>
<name>X0VXQ6_9ZZZZ</name>
<evidence type="ECO:0000256" key="7">
    <source>
        <dbReference type="ARBA" id="ARBA00023270"/>
    </source>
</evidence>
<dbReference type="GO" id="GO:0005829">
    <property type="term" value="C:cytosol"/>
    <property type="evidence" value="ECO:0007669"/>
    <property type="project" value="TreeGrafter"/>
</dbReference>
<evidence type="ECO:0000256" key="8">
    <source>
        <dbReference type="ARBA" id="ARBA00023317"/>
    </source>
</evidence>
<dbReference type="InterPro" id="IPR003190">
    <property type="entry name" value="Asp_decarbox"/>
</dbReference>
<sequence length="134" mass="14337">VAWSCPAEPHGIPAMLRKILRAKIHRATVTDADLEYVGSITIDRELMDAAGLAEGECVLVANLANGTRHETYVIEGPPGSGTICVNGAAAHLVNVGDKIIIMCFGLLNDADVADHRLRVVLVDDNNRVSRLLQS</sequence>
<proteinExistence type="inferred from homology"/>
<dbReference type="HAMAP" id="MF_00446">
    <property type="entry name" value="PanD"/>
    <property type="match status" value="1"/>
</dbReference>
<evidence type="ECO:0000256" key="3">
    <source>
        <dbReference type="ARBA" id="ARBA00022793"/>
    </source>
</evidence>
<dbReference type="PANTHER" id="PTHR21012">
    <property type="entry name" value="ASPARTATE 1-DECARBOXYLASE"/>
    <property type="match status" value="1"/>
</dbReference>
<protein>
    <recommendedName>
        <fullName evidence="10">Aspartate 1-decarboxylase</fullName>
    </recommendedName>
</protein>
<evidence type="ECO:0000256" key="2">
    <source>
        <dbReference type="ARBA" id="ARBA00022655"/>
    </source>
</evidence>